<sequence length="61" mass="7094">MTTFLIWYKIPDNTDRWNYESGYATIDANNRQHALQLALVWIPGVSELDVRGIISRKITNN</sequence>
<dbReference type="PATRIC" id="fig|2209.61.peg.3388"/>
<comment type="caution">
    <text evidence="1">The sequence shown here is derived from an EMBL/GenBank/DDBJ whole genome shotgun (WGS) entry which is preliminary data.</text>
</comment>
<evidence type="ECO:0000313" key="1">
    <source>
        <dbReference type="EMBL" id="KKG35380.1"/>
    </source>
</evidence>
<accession>A0A0F8GSL4</accession>
<name>A0A0F8GSL4_METMZ</name>
<reference evidence="1 2" key="1">
    <citation type="journal article" date="2015" name="ISME J.">
        <title>Genomic and phenotypic differentiation among Methanosarcina mazei populations from Columbia River sediment.</title>
        <authorList>
            <person name="Youngblut N.D."/>
            <person name="Wirth J.S."/>
            <person name="Henriksen J.R."/>
            <person name="Smith M."/>
            <person name="Simon H."/>
            <person name="Metcalf W.W."/>
            <person name="Whitaker R.J."/>
        </authorList>
    </citation>
    <scope>NUCLEOTIDE SEQUENCE [LARGE SCALE GENOMIC DNA]</scope>
    <source>
        <strain evidence="1 2">3.F.A.1A.1</strain>
    </source>
</reference>
<protein>
    <submittedName>
        <fullName evidence="1">Uncharacterized protein</fullName>
    </submittedName>
</protein>
<dbReference type="AlphaFoldDB" id="A0A0F8GSL4"/>
<dbReference type="EMBL" id="JJPA01000071">
    <property type="protein sequence ID" value="KKG35380.1"/>
    <property type="molecule type" value="Genomic_DNA"/>
</dbReference>
<dbReference type="Proteomes" id="UP000034399">
    <property type="component" value="Unassembled WGS sequence"/>
</dbReference>
<gene>
    <name evidence="1" type="ORF">DU52_15745</name>
</gene>
<proteinExistence type="predicted"/>
<evidence type="ECO:0000313" key="2">
    <source>
        <dbReference type="Proteomes" id="UP000034399"/>
    </source>
</evidence>
<organism evidence="1 2">
    <name type="scientific">Methanosarcina mazei</name>
    <name type="common">Methanosarcina frisia</name>
    <dbReference type="NCBI Taxonomy" id="2209"/>
    <lineage>
        <taxon>Archaea</taxon>
        <taxon>Methanobacteriati</taxon>
        <taxon>Methanobacteriota</taxon>
        <taxon>Stenosarchaea group</taxon>
        <taxon>Methanomicrobia</taxon>
        <taxon>Methanosarcinales</taxon>
        <taxon>Methanosarcinaceae</taxon>
        <taxon>Methanosarcina</taxon>
    </lineage>
</organism>